<dbReference type="PANTHER" id="PTHR47584:SF14">
    <property type="entry name" value="L10-INTERACTING MYB DOMAIN-CONTAINING PROTEIN-LIKE"/>
    <property type="match status" value="1"/>
</dbReference>
<dbReference type="InterPro" id="IPR045026">
    <property type="entry name" value="LIMYB"/>
</dbReference>
<evidence type="ECO:0000259" key="1">
    <source>
        <dbReference type="Pfam" id="PF12776"/>
    </source>
</evidence>
<dbReference type="AlphaFoldDB" id="A0AAE1YRF2"/>
<evidence type="ECO:0000313" key="3">
    <source>
        <dbReference type="Proteomes" id="UP001293254"/>
    </source>
</evidence>
<reference evidence="2" key="2">
    <citation type="journal article" date="2024" name="Plant">
        <title>Genomic evolution and insights into agronomic trait innovations of Sesamum species.</title>
        <authorList>
            <person name="Miao H."/>
            <person name="Wang L."/>
            <person name="Qu L."/>
            <person name="Liu H."/>
            <person name="Sun Y."/>
            <person name="Le M."/>
            <person name="Wang Q."/>
            <person name="Wei S."/>
            <person name="Zheng Y."/>
            <person name="Lin W."/>
            <person name="Duan Y."/>
            <person name="Cao H."/>
            <person name="Xiong S."/>
            <person name="Wang X."/>
            <person name="Wei L."/>
            <person name="Li C."/>
            <person name="Ma Q."/>
            <person name="Ju M."/>
            <person name="Zhao R."/>
            <person name="Li G."/>
            <person name="Mu C."/>
            <person name="Tian Q."/>
            <person name="Mei H."/>
            <person name="Zhang T."/>
            <person name="Gao T."/>
            <person name="Zhang H."/>
        </authorList>
    </citation>
    <scope>NUCLEOTIDE SEQUENCE</scope>
    <source>
        <strain evidence="2">3651</strain>
    </source>
</reference>
<comment type="caution">
    <text evidence="2">The sequence shown here is derived from an EMBL/GenBank/DDBJ whole genome shotgun (WGS) entry which is preliminary data.</text>
</comment>
<dbReference type="EMBL" id="JACGWO010000002">
    <property type="protein sequence ID" value="KAK4434861.1"/>
    <property type="molecule type" value="Genomic_DNA"/>
</dbReference>
<sequence>MAQVNQGPLAPPPPPPFDPRPQSYYFYTARIVNACFNWSYKYIVFKRRLERLRLRYTTFKTILDSPAFQWDRDTNFVSATNDHWNDLAIGNEFVNAYRLQGEPIWKELTAIFARGRPDEGPHSYLAFSSDEGESSD</sequence>
<dbReference type="Pfam" id="PF12776">
    <property type="entry name" value="Myb_DNA-bind_3"/>
    <property type="match status" value="1"/>
</dbReference>
<proteinExistence type="predicted"/>
<reference evidence="2" key="1">
    <citation type="submission" date="2020-06" db="EMBL/GenBank/DDBJ databases">
        <authorList>
            <person name="Li T."/>
            <person name="Hu X."/>
            <person name="Zhang T."/>
            <person name="Song X."/>
            <person name="Zhang H."/>
            <person name="Dai N."/>
            <person name="Sheng W."/>
            <person name="Hou X."/>
            <person name="Wei L."/>
        </authorList>
    </citation>
    <scope>NUCLEOTIDE SEQUENCE</scope>
    <source>
        <strain evidence="2">3651</strain>
        <tissue evidence="2">Leaf</tissue>
    </source>
</reference>
<protein>
    <recommendedName>
        <fullName evidence="1">Myb/SANT-like domain-containing protein</fullName>
    </recommendedName>
</protein>
<dbReference type="PANTHER" id="PTHR47584">
    <property type="match status" value="1"/>
</dbReference>
<dbReference type="InterPro" id="IPR024752">
    <property type="entry name" value="Myb/SANT-like_dom"/>
</dbReference>
<name>A0AAE1YRF2_9LAMI</name>
<accession>A0AAE1YRF2</accession>
<organism evidence="2 3">
    <name type="scientific">Sesamum alatum</name>
    <dbReference type="NCBI Taxonomy" id="300844"/>
    <lineage>
        <taxon>Eukaryota</taxon>
        <taxon>Viridiplantae</taxon>
        <taxon>Streptophyta</taxon>
        <taxon>Embryophyta</taxon>
        <taxon>Tracheophyta</taxon>
        <taxon>Spermatophyta</taxon>
        <taxon>Magnoliopsida</taxon>
        <taxon>eudicotyledons</taxon>
        <taxon>Gunneridae</taxon>
        <taxon>Pentapetalae</taxon>
        <taxon>asterids</taxon>
        <taxon>lamiids</taxon>
        <taxon>Lamiales</taxon>
        <taxon>Pedaliaceae</taxon>
        <taxon>Sesamum</taxon>
    </lineage>
</organism>
<gene>
    <name evidence="2" type="ORF">Salat_0649000</name>
</gene>
<dbReference type="Proteomes" id="UP001293254">
    <property type="component" value="Unassembled WGS sequence"/>
</dbReference>
<keyword evidence="3" id="KW-1185">Reference proteome</keyword>
<evidence type="ECO:0000313" key="2">
    <source>
        <dbReference type="EMBL" id="KAK4434861.1"/>
    </source>
</evidence>
<feature type="domain" description="Myb/SANT-like" evidence="1">
    <location>
        <begin position="31"/>
        <end position="86"/>
    </location>
</feature>